<dbReference type="STRING" id="1804984.AYM40_25420"/>
<sequence length="321" mass="36172">MIKLWLFEIGELMNTIDTTVNNARREFLLALDETQVTGEFLMQFLVQAENATPNLLDSYVADEMLADIDTARSNWDVEYYRRQKRCAGYNFSKERLEHLIAVRDYFRQEGYKGFVPQAASSGGVGSDKVSQARRFEGTPSAYRPSSNLKKFVDEGDLLTIRTALRFELNDSRVSGHDLQNALAWAKGQLPGLCESYAEKHFARAIDPDRNQWLPEYYNNQTVYLKTNFSEERFLHLVEVREHLRQLGVEGFAPVASIATPSTQSPQPAPRQRAAQPTADQASSTPSPESRTARPELNPIFKIALLFGGALAAVVVYLSLVK</sequence>
<keyword evidence="4" id="KW-1185">Reference proteome</keyword>
<keyword evidence="2" id="KW-1133">Transmembrane helix</keyword>
<accession>A0A160FSR7</accession>
<keyword evidence="2" id="KW-0812">Transmembrane</keyword>
<protein>
    <submittedName>
        <fullName evidence="3">Uncharacterized protein</fullName>
    </submittedName>
</protein>
<reference evidence="3 4" key="1">
    <citation type="journal article" date="2016" name="Gene">
        <title>PacBio SMRT assembly of a complex multi-replicon genome reveals chlorocatechol degradative operon in a region of genome plasticity.</title>
        <authorList>
            <person name="Ricker N."/>
            <person name="Shen S.Y."/>
            <person name="Goordial J."/>
            <person name="Jin S."/>
            <person name="Fulthorpe R.R."/>
        </authorList>
    </citation>
    <scope>NUCLEOTIDE SEQUENCE [LARGE SCALE GENOMIC DNA]</scope>
    <source>
        <strain evidence="3 4">OLGA172</strain>
    </source>
</reference>
<evidence type="ECO:0000313" key="3">
    <source>
        <dbReference type="EMBL" id="ANB75678.1"/>
    </source>
</evidence>
<feature type="region of interest" description="Disordered" evidence="1">
    <location>
        <begin position="258"/>
        <end position="292"/>
    </location>
</feature>
<dbReference type="EMBL" id="CP014579">
    <property type="protein sequence ID" value="ANB75678.1"/>
    <property type="molecule type" value="Genomic_DNA"/>
</dbReference>
<organism evidence="3 4">
    <name type="scientific">Paraburkholderia phytofirmans OLGA172</name>
    <dbReference type="NCBI Taxonomy" id="1417228"/>
    <lineage>
        <taxon>Bacteria</taxon>
        <taxon>Pseudomonadati</taxon>
        <taxon>Pseudomonadota</taxon>
        <taxon>Betaproteobacteria</taxon>
        <taxon>Burkholderiales</taxon>
        <taxon>Burkholderiaceae</taxon>
        <taxon>Paraburkholderia</taxon>
    </lineage>
</organism>
<dbReference type="AlphaFoldDB" id="A0A160FSR7"/>
<dbReference type="Proteomes" id="UP000076852">
    <property type="component" value="Chromosome 2"/>
</dbReference>
<keyword evidence="2" id="KW-0472">Membrane</keyword>
<feature type="transmembrane region" description="Helical" evidence="2">
    <location>
        <begin position="299"/>
        <end position="319"/>
    </location>
</feature>
<evidence type="ECO:0000313" key="4">
    <source>
        <dbReference type="Proteomes" id="UP000076852"/>
    </source>
</evidence>
<name>A0A160FSR7_9BURK</name>
<feature type="compositionally biased region" description="Low complexity" evidence="1">
    <location>
        <begin position="258"/>
        <end position="281"/>
    </location>
</feature>
<proteinExistence type="predicted"/>
<dbReference type="KEGG" id="buz:AYM40_25420"/>
<evidence type="ECO:0000256" key="2">
    <source>
        <dbReference type="SAM" id="Phobius"/>
    </source>
</evidence>
<gene>
    <name evidence="3" type="ORF">AYM40_25420</name>
</gene>
<evidence type="ECO:0000256" key="1">
    <source>
        <dbReference type="SAM" id="MobiDB-lite"/>
    </source>
</evidence>